<organism evidence="1 2">
    <name type="scientific">Burkholderia thailandensis</name>
    <dbReference type="NCBI Taxonomy" id="57975"/>
    <lineage>
        <taxon>Bacteria</taxon>
        <taxon>Pseudomonadati</taxon>
        <taxon>Pseudomonadota</taxon>
        <taxon>Betaproteobacteria</taxon>
        <taxon>Burkholderiales</taxon>
        <taxon>Burkholderiaceae</taxon>
        <taxon>Burkholderia</taxon>
        <taxon>pseudomallei group</taxon>
    </lineage>
</organism>
<gene>
    <name evidence="1" type="ORF">C7S16_3579</name>
</gene>
<dbReference type="EMBL" id="QXCT01000002">
    <property type="protein sequence ID" value="MDW9256955.1"/>
    <property type="molecule type" value="Genomic_DNA"/>
</dbReference>
<comment type="caution">
    <text evidence="1">The sequence shown here is derived from an EMBL/GenBank/DDBJ whole genome shotgun (WGS) entry which is preliminary data.</text>
</comment>
<proteinExistence type="predicted"/>
<dbReference type="AlphaFoldDB" id="A0AAW9D4T1"/>
<protein>
    <submittedName>
        <fullName evidence="1">Uncharacterized protein</fullName>
    </submittedName>
</protein>
<evidence type="ECO:0000313" key="1">
    <source>
        <dbReference type="EMBL" id="MDW9256955.1"/>
    </source>
</evidence>
<accession>A0AAW9D4T1</accession>
<reference evidence="1" key="1">
    <citation type="submission" date="2018-08" db="EMBL/GenBank/DDBJ databases">
        <title>Identification of Burkholderia cepacia strains that express a Burkholderia pseudomallei-like capsular polysaccharide.</title>
        <authorList>
            <person name="Burtnick M.N."/>
            <person name="Vongsouvath M."/>
            <person name="Newton P."/>
            <person name="Wuthiekanun V."/>
            <person name="Limmathurotsakul D."/>
            <person name="Brett P.J."/>
            <person name="Chantratita N."/>
            <person name="Dance D.A."/>
        </authorList>
    </citation>
    <scope>NUCLEOTIDE SEQUENCE</scope>
    <source>
        <strain evidence="1">SBXCC001</strain>
    </source>
</reference>
<evidence type="ECO:0000313" key="2">
    <source>
        <dbReference type="Proteomes" id="UP001272137"/>
    </source>
</evidence>
<dbReference type="Proteomes" id="UP001272137">
    <property type="component" value="Unassembled WGS sequence"/>
</dbReference>
<sequence>MDYGVCQARLYRIIVPVLVETSHAKTYVRHTHSIFLWRK</sequence>
<name>A0AAW9D4T1_BURTH</name>